<dbReference type="Pfam" id="PF04055">
    <property type="entry name" value="Radical_SAM"/>
    <property type="match status" value="1"/>
</dbReference>
<dbReference type="InterPro" id="IPR019939">
    <property type="entry name" value="CofG_family"/>
</dbReference>
<evidence type="ECO:0000259" key="12">
    <source>
        <dbReference type="PROSITE" id="PS51918"/>
    </source>
</evidence>
<comment type="cofactor">
    <cofactor evidence="11">
        <name>[4Fe-4S] cluster</name>
        <dbReference type="ChEBI" id="CHEBI:49883"/>
    </cofactor>
    <text evidence="11">Binds 1 [4Fe-4S] cluster. The cluster is coordinated with 3 cysteines and an exchangeable S-adenosyl-L-methionine.</text>
</comment>
<reference evidence="13 14" key="1">
    <citation type="journal article" date="2010" name="Stand. Genomic Sci.">
        <title>Complete genome sequence of Methanothermus fervidus type strain (V24S).</title>
        <authorList>
            <person name="Anderson I."/>
            <person name="Djao O.D."/>
            <person name="Misra M."/>
            <person name="Chertkov O."/>
            <person name="Nolan M."/>
            <person name="Lucas S."/>
            <person name="Lapidus A."/>
            <person name="Del Rio T.G."/>
            <person name="Tice H."/>
            <person name="Cheng J.F."/>
            <person name="Tapia R."/>
            <person name="Han C."/>
            <person name="Goodwin L."/>
            <person name="Pitluck S."/>
            <person name="Liolios K."/>
            <person name="Ivanova N."/>
            <person name="Mavromatis K."/>
            <person name="Mikhailova N."/>
            <person name="Pati A."/>
            <person name="Brambilla E."/>
            <person name="Chen A."/>
            <person name="Palaniappan K."/>
            <person name="Land M."/>
            <person name="Hauser L."/>
            <person name="Chang Y.J."/>
            <person name="Jeffries C.D."/>
            <person name="Sikorski J."/>
            <person name="Spring S."/>
            <person name="Rohde M."/>
            <person name="Eichinger K."/>
            <person name="Huber H."/>
            <person name="Wirth R."/>
            <person name="Goker M."/>
            <person name="Detter J.C."/>
            <person name="Woyke T."/>
            <person name="Bristow J."/>
            <person name="Eisen J.A."/>
            <person name="Markowitz V."/>
            <person name="Hugenholtz P."/>
            <person name="Klenk H.P."/>
            <person name="Kyrpides N.C."/>
        </authorList>
    </citation>
    <scope>NUCLEOTIDE SEQUENCE [LARGE SCALE GENOMIC DNA]</scope>
    <source>
        <strain evidence="14">ATCC 43054 / DSM 2088 / JCM 10308 / V24 S</strain>
    </source>
</reference>
<gene>
    <name evidence="11" type="primary">cofG</name>
    <name evidence="13" type="ordered locus">Mfer_0395</name>
</gene>
<evidence type="ECO:0000256" key="9">
    <source>
        <dbReference type="ARBA" id="ARBA00034078"/>
    </source>
</evidence>
<evidence type="ECO:0000256" key="6">
    <source>
        <dbReference type="ARBA" id="ARBA00023004"/>
    </source>
</evidence>
<dbReference type="PROSITE" id="PS51918">
    <property type="entry name" value="RADICAL_SAM"/>
    <property type="match status" value="1"/>
</dbReference>
<comment type="pathway">
    <text evidence="1 11">Cofactor biosynthesis; coenzyme F0 biosynthesis.</text>
</comment>
<dbReference type="GO" id="GO:0042364">
    <property type="term" value="P:water-soluble vitamin biosynthetic process"/>
    <property type="evidence" value="ECO:0007669"/>
    <property type="project" value="UniProtKB-ARBA"/>
</dbReference>
<comment type="cofactor">
    <cofactor evidence="9">
        <name>[2Fe-2S] cluster</name>
        <dbReference type="ChEBI" id="CHEBI:190135"/>
    </cofactor>
</comment>
<dbReference type="GO" id="GO:0005506">
    <property type="term" value="F:iron ion binding"/>
    <property type="evidence" value="ECO:0007669"/>
    <property type="project" value="UniProtKB-UniRule"/>
</dbReference>
<feature type="domain" description="Radical SAM core" evidence="12">
    <location>
        <begin position="30"/>
        <end position="272"/>
    </location>
</feature>
<feature type="binding site" evidence="11">
    <location>
        <position position="44"/>
    </location>
    <ligand>
        <name>[4Fe-4S] cluster</name>
        <dbReference type="ChEBI" id="CHEBI:49883"/>
        <note>4Fe-4S-S-AdoMet</note>
    </ligand>
</feature>
<dbReference type="AlphaFoldDB" id="E3GY15"/>
<dbReference type="NCBIfam" id="TIGR03550">
    <property type="entry name" value="F420_cofG"/>
    <property type="match status" value="1"/>
</dbReference>
<dbReference type="SFLD" id="SFLDS00029">
    <property type="entry name" value="Radical_SAM"/>
    <property type="match status" value="1"/>
</dbReference>
<dbReference type="PANTHER" id="PTHR43076:SF15">
    <property type="entry name" value="7,8-DIDEMETHYL-8-HYDROXY-5-DEAZARIBOFLAVIN SYNTHASE"/>
    <property type="match status" value="1"/>
</dbReference>
<comment type="catalytic activity">
    <reaction evidence="10 11">
        <text>5-amino-5-(4-hydroxybenzyl)-6-(D-ribitylimino)-5,6-dihydrouracil + S-adenosyl-L-methionine = 7,8-didemethyl-8-hydroxy-5-deazariboflavin + 5'-deoxyadenosine + L-methionine + NH4(+) + H(+)</text>
        <dbReference type="Rhea" id="RHEA:55204"/>
        <dbReference type="ChEBI" id="CHEBI:15378"/>
        <dbReference type="ChEBI" id="CHEBI:17319"/>
        <dbReference type="ChEBI" id="CHEBI:28938"/>
        <dbReference type="ChEBI" id="CHEBI:57844"/>
        <dbReference type="ChEBI" id="CHEBI:59789"/>
        <dbReference type="ChEBI" id="CHEBI:59904"/>
        <dbReference type="ChEBI" id="CHEBI:85936"/>
        <dbReference type="EC" id="4.3.1.32"/>
    </reaction>
</comment>
<dbReference type="EC" id="4.3.1.32" evidence="2 11"/>
<dbReference type="PANTHER" id="PTHR43076">
    <property type="entry name" value="FO SYNTHASE (COFH)"/>
    <property type="match status" value="1"/>
</dbReference>
<dbReference type="KEGG" id="mfv:Mfer_0395"/>
<feature type="binding site" evidence="11">
    <location>
        <position position="48"/>
    </location>
    <ligand>
        <name>[4Fe-4S] cluster</name>
        <dbReference type="ChEBI" id="CHEBI:49883"/>
        <note>4Fe-4S-S-AdoMet</note>
    </ligand>
</feature>
<dbReference type="InterPro" id="IPR058240">
    <property type="entry name" value="rSAM_sf"/>
</dbReference>
<name>E3GY15_METFV</name>
<comment type="function">
    <text evidence="11">Catalyzes the radical-mediated synthesis of 7,8-didemethyl-8-hydroxy-5-deazariboflavin (FO) from 5-amino-5-(4-hydroxybenzyl)-6-(D-ribitylimino)-5,6-dihydrouracil.</text>
</comment>
<comment type="subunit">
    <text evidence="11">The FO synthase complex consists of two subunits, CofG and CofH.</text>
</comment>
<dbReference type="GO" id="GO:0051539">
    <property type="term" value="F:4 iron, 4 sulfur cluster binding"/>
    <property type="evidence" value="ECO:0007669"/>
    <property type="project" value="UniProtKB-KW"/>
</dbReference>
<evidence type="ECO:0000256" key="7">
    <source>
        <dbReference type="ARBA" id="ARBA00023014"/>
    </source>
</evidence>
<dbReference type="SFLD" id="SFLDG01064">
    <property type="entry name" value="F420__menaquinone_cofactor_bio"/>
    <property type="match status" value="1"/>
</dbReference>
<feature type="binding site" evidence="11">
    <location>
        <position position="51"/>
    </location>
    <ligand>
        <name>[4Fe-4S] cluster</name>
        <dbReference type="ChEBI" id="CHEBI:49883"/>
        <note>4Fe-4S-S-AdoMet</note>
    </ligand>
</feature>
<dbReference type="InterPro" id="IPR010722">
    <property type="entry name" value="BATS_dom"/>
</dbReference>
<dbReference type="InterPro" id="IPR013785">
    <property type="entry name" value="Aldolase_TIM"/>
</dbReference>
<dbReference type="STRING" id="523846.Mfer_0395"/>
<evidence type="ECO:0000256" key="1">
    <source>
        <dbReference type="ARBA" id="ARBA00004712"/>
    </source>
</evidence>
<keyword evidence="5 11" id="KW-0479">Metal-binding</keyword>
<proteinExistence type="inferred from homology"/>
<evidence type="ECO:0000313" key="13">
    <source>
        <dbReference type="EMBL" id="ADP77197.1"/>
    </source>
</evidence>
<dbReference type="GO" id="GO:0044689">
    <property type="term" value="F:7,8-didemethyl-8-hydroxy-5-deazariboflavin synthase activity"/>
    <property type="evidence" value="ECO:0007669"/>
    <property type="project" value="UniProtKB-EC"/>
</dbReference>
<dbReference type="SFLD" id="SFLDF00294">
    <property type="entry name" value="7_8-didemethyl-8-hydroxy-5-dea"/>
    <property type="match status" value="1"/>
</dbReference>
<accession>E3GY15</accession>
<evidence type="ECO:0000256" key="11">
    <source>
        <dbReference type="HAMAP-Rule" id="MF_01611"/>
    </source>
</evidence>
<dbReference type="SUPFAM" id="SSF102114">
    <property type="entry name" value="Radical SAM enzymes"/>
    <property type="match status" value="1"/>
</dbReference>
<evidence type="ECO:0000256" key="10">
    <source>
        <dbReference type="ARBA" id="ARBA00048974"/>
    </source>
</evidence>
<evidence type="ECO:0000256" key="4">
    <source>
        <dbReference type="ARBA" id="ARBA00022691"/>
    </source>
</evidence>
<dbReference type="Gene3D" id="3.20.20.70">
    <property type="entry name" value="Aldolase class I"/>
    <property type="match status" value="1"/>
</dbReference>
<dbReference type="GO" id="GO:0044272">
    <property type="term" value="P:sulfur compound biosynthetic process"/>
    <property type="evidence" value="ECO:0007669"/>
    <property type="project" value="UniProtKB-ARBA"/>
</dbReference>
<dbReference type="InterPro" id="IPR034405">
    <property type="entry name" value="F420"/>
</dbReference>
<dbReference type="GO" id="GO:0016765">
    <property type="term" value="F:transferase activity, transferring alkyl or aryl (other than methyl) groups"/>
    <property type="evidence" value="ECO:0007669"/>
    <property type="project" value="InterPro"/>
</dbReference>
<keyword evidence="8 11" id="KW-0456">Lyase</keyword>
<comment type="similarity">
    <text evidence="11">Belongs to the radical SAM superfamily. CofG family.</text>
</comment>
<evidence type="ECO:0000256" key="5">
    <source>
        <dbReference type="ARBA" id="ARBA00022723"/>
    </source>
</evidence>
<dbReference type="CDD" id="cd01335">
    <property type="entry name" value="Radical_SAM"/>
    <property type="match status" value="1"/>
</dbReference>
<keyword evidence="4 11" id="KW-0949">S-adenosyl-L-methionine</keyword>
<organism evidence="13 14">
    <name type="scientific">Methanothermus fervidus (strain ATCC 43054 / DSM 2088 / JCM 10308 / V24 S)</name>
    <dbReference type="NCBI Taxonomy" id="523846"/>
    <lineage>
        <taxon>Archaea</taxon>
        <taxon>Methanobacteriati</taxon>
        <taxon>Methanobacteriota</taxon>
        <taxon>Methanomada group</taxon>
        <taxon>Methanobacteria</taxon>
        <taxon>Methanobacteriales</taxon>
        <taxon>Methanothermaceae</taxon>
        <taxon>Methanothermus</taxon>
    </lineage>
</organism>
<dbReference type="UniPathway" id="UPA00072"/>
<evidence type="ECO:0000256" key="2">
    <source>
        <dbReference type="ARBA" id="ARBA00012126"/>
    </source>
</evidence>
<dbReference type="Proteomes" id="UP000002315">
    <property type="component" value="Chromosome"/>
</dbReference>
<dbReference type="InterPro" id="IPR007197">
    <property type="entry name" value="rSAM"/>
</dbReference>
<dbReference type="OrthoDB" id="35347at2157"/>
<evidence type="ECO:0000256" key="3">
    <source>
        <dbReference type="ARBA" id="ARBA00022485"/>
    </source>
</evidence>
<dbReference type="SMART" id="SM00729">
    <property type="entry name" value="Elp3"/>
    <property type="match status" value="1"/>
</dbReference>
<keyword evidence="13" id="KW-0808">Transferase</keyword>
<evidence type="ECO:0000313" key="14">
    <source>
        <dbReference type="Proteomes" id="UP000002315"/>
    </source>
</evidence>
<dbReference type="HOGENOM" id="CLU_054174_0_0_2"/>
<keyword evidence="14" id="KW-1185">Reference proteome</keyword>
<dbReference type="SMART" id="SM00876">
    <property type="entry name" value="BATS"/>
    <property type="match status" value="1"/>
</dbReference>
<keyword evidence="3 11" id="KW-0004">4Fe-4S</keyword>
<keyword evidence="7 11" id="KW-0411">Iron-sulfur</keyword>
<dbReference type="InterPro" id="IPR006638">
    <property type="entry name" value="Elp3/MiaA/NifB-like_rSAM"/>
</dbReference>
<keyword evidence="6 11" id="KW-0408">Iron</keyword>
<dbReference type="EMBL" id="CP002278">
    <property type="protein sequence ID" value="ADP77197.1"/>
    <property type="molecule type" value="Genomic_DNA"/>
</dbReference>
<protein>
    <recommendedName>
        <fullName evidence="2 11">7,8-didemethyl-8-hydroxy-5-deazariboflavin synthase</fullName>
        <ecNumber evidence="2 11">4.3.1.32</ecNumber>
    </recommendedName>
    <alternativeName>
        <fullName evidence="11">FO synthase subunit 1</fullName>
    </alternativeName>
</protein>
<dbReference type="HAMAP" id="MF_01611">
    <property type="entry name" value="FO_synth_sub1"/>
    <property type="match status" value="1"/>
</dbReference>
<dbReference type="SFLD" id="SFLDG01388">
    <property type="entry name" value="7_8-didemethyl-8-hydroxy-5-dea"/>
    <property type="match status" value="1"/>
</dbReference>
<sequence length="353" mass="40713">MNKKEAIELFYSDLLELMRKAYSLKKDKYITYSKNVFIPVTTFCRNKCGYCIFRNENYKKPLMMPKEVLSKLKLAEKYGCKEALFTMGEIDDSVEPVNNILDRLGYENMVEYVYYLCNETLEETSLLPHTNMGVLSFKDLKILKEVNASMGLMLENISERLMETVAHKNSPGKDPKLRLKTIENAGKLKIPFTTGLLIGIGETVEERIESLLKLRKIHDKYGHIQEIIIQNFKPKPGTPMENYPEPSLIEMLRTVAVTKLIFPDVSVQIPPNLNRETAQLFIFAGADDWGGVSPITKDYVNPESKWPEIDELKNLTEEAGFKLKERLPVYPKFISEEFLSKKILQKINELKHQ</sequence>
<evidence type="ECO:0000256" key="8">
    <source>
        <dbReference type="ARBA" id="ARBA00023239"/>
    </source>
</evidence>
<dbReference type="NCBIfam" id="NF004884">
    <property type="entry name" value="PRK06245.1"/>
    <property type="match status" value="1"/>
</dbReference>